<feature type="transmembrane region" description="Helical" evidence="5">
    <location>
        <begin position="27"/>
        <end position="46"/>
    </location>
</feature>
<feature type="transmembrane region" description="Helical" evidence="5">
    <location>
        <begin position="125"/>
        <end position="146"/>
    </location>
</feature>
<feature type="transmembrane region" description="Helical" evidence="5">
    <location>
        <begin position="52"/>
        <end position="72"/>
    </location>
</feature>
<name>A0A941AXT0_9ACTN</name>
<evidence type="ECO:0000256" key="4">
    <source>
        <dbReference type="ARBA" id="ARBA00023136"/>
    </source>
</evidence>
<dbReference type="Pfam" id="PF04116">
    <property type="entry name" value="FA_hydroxylase"/>
    <property type="match status" value="1"/>
</dbReference>
<proteinExistence type="predicted"/>
<dbReference type="GO" id="GO:0005506">
    <property type="term" value="F:iron ion binding"/>
    <property type="evidence" value="ECO:0007669"/>
    <property type="project" value="InterPro"/>
</dbReference>
<protein>
    <submittedName>
        <fullName evidence="7">Sterol desaturase family protein</fullName>
    </submittedName>
</protein>
<sequence>MATDTSGPSVPPASGGTRVAVAALARYGYAPVMLLGVNGTGLLLISSGAPKAWLPVLLGGAVCLSFAVERLIPYRDGWNEDHHDTRRDVAHALVNEAVVLAGLAVVPVLSALTPWTGIWPTAWPFVLQALLAVLVADLGITLVHYASHKVGALWRLHAVHHSVKRFYGLNGLMKHPLHQTLETAAGFTPLLLAGLPADVATAAALATGVQLLMQHSNADYRVGPLVHVLALNEGHRFHHLKWAGVGDVNFGLFTLLWDRLLGTHSYDAARRFTSDDLGMAAKPRYPTAYLAQIAEPFRASGACHAAPEGDEARPAAVPRR</sequence>
<dbReference type="PANTHER" id="PTHR11863">
    <property type="entry name" value="STEROL DESATURASE"/>
    <property type="match status" value="1"/>
</dbReference>
<dbReference type="GO" id="GO:0016491">
    <property type="term" value="F:oxidoreductase activity"/>
    <property type="evidence" value="ECO:0007669"/>
    <property type="project" value="InterPro"/>
</dbReference>
<dbReference type="InterPro" id="IPR050307">
    <property type="entry name" value="Sterol_Desaturase_Related"/>
</dbReference>
<evidence type="ECO:0000313" key="8">
    <source>
        <dbReference type="Proteomes" id="UP000677875"/>
    </source>
</evidence>
<dbReference type="EMBL" id="JAGPNL010000002">
    <property type="protein sequence ID" value="MBQ0826554.1"/>
    <property type="molecule type" value="Genomic_DNA"/>
</dbReference>
<gene>
    <name evidence="7" type="ORF">J5Y05_08545</name>
</gene>
<dbReference type="Proteomes" id="UP000677875">
    <property type="component" value="Unassembled WGS sequence"/>
</dbReference>
<dbReference type="GO" id="GO:0016020">
    <property type="term" value="C:membrane"/>
    <property type="evidence" value="ECO:0007669"/>
    <property type="project" value="UniProtKB-SubCell"/>
</dbReference>
<keyword evidence="2 5" id="KW-0812">Transmembrane</keyword>
<keyword evidence="4 5" id="KW-0472">Membrane</keyword>
<evidence type="ECO:0000313" key="7">
    <source>
        <dbReference type="EMBL" id="MBQ0826554.1"/>
    </source>
</evidence>
<evidence type="ECO:0000256" key="1">
    <source>
        <dbReference type="ARBA" id="ARBA00004370"/>
    </source>
</evidence>
<dbReference type="GO" id="GO:0008610">
    <property type="term" value="P:lipid biosynthetic process"/>
    <property type="evidence" value="ECO:0007669"/>
    <property type="project" value="InterPro"/>
</dbReference>
<keyword evidence="3 5" id="KW-1133">Transmembrane helix</keyword>
<organism evidence="7 8">
    <name type="scientific">Streptomyces tagetis</name>
    <dbReference type="NCBI Taxonomy" id="2820809"/>
    <lineage>
        <taxon>Bacteria</taxon>
        <taxon>Bacillati</taxon>
        <taxon>Actinomycetota</taxon>
        <taxon>Actinomycetes</taxon>
        <taxon>Kitasatosporales</taxon>
        <taxon>Streptomycetaceae</taxon>
        <taxon>Streptomyces</taxon>
    </lineage>
</organism>
<comment type="caution">
    <text evidence="7">The sequence shown here is derived from an EMBL/GenBank/DDBJ whole genome shotgun (WGS) entry which is preliminary data.</text>
</comment>
<evidence type="ECO:0000256" key="3">
    <source>
        <dbReference type="ARBA" id="ARBA00022989"/>
    </source>
</evidence>
<comment type="subcellular location">
    <subcellularLocation>
        <location evidence="1">Membrane</location>
    </subcellularLocation>
</comment>
<accession>A0A941AXT0</accession>
<keyword evidence="8" id="KW-1185">Reference proteome</keyword>
<feature type="transmembrane region" description="Helical" evidence="5">
    <location>
        <begin position="93"/>
        <end position="113"/>
    </location>
</feature>
<dbReference type="RefSeq" id="WP_210869939.1">
    <property type="nucleotide sequence ID" value="NZ_JAGPNL010000002.1"/>
</dbReference>
<feature type="domain" description="Fatty acid hydroxylase" evidence="6">
    <location>
        <begin position="130"/>
        <end position="263"/>
    </location>
</feature>
<evidence type="ECO:0000256" key="2">
    <source>
        <dbReference type="ARBA" id="ARBA00022692"/>
    </source>
</evidence>
<evidence type="ECO:0000259" key="6">
    <source>
        <dbReference type="Pfam" id="PF04116"/>
    </source>
</evidence>
<evidence type="ECO:0000256" key="5">
    <source>
        <dbReference type="SAM" id="Phobius"/>
    </source>
</evidence>
<dbReference type="AlphaFoldDB" id="A0A941AXT0"/>
<reference evidence="7" key="1">
    <citation type="submission" date="2021-04" db="EMBL/GenBank/DDBJ databases">
        <title>Genome seq and assembly of Streptomyces sp. RG38.</title>
        <authorList>
            <person name="Chhetri G."/>
        </authorList>
    </citation>
    <scope>NUCLEOTIDE SEQUENCE</scope>
    <source>
        <strain evidence="7">RG38</strain>
    </source>
</reference>
<dbReference type="InterPro" id="IPR006694">
    <property type="entry name" value="Fatty_acid_hydroxylase"/>
</dbReference>